<gene>
    <name evidence="2" type="ORF">FDP41_001526</name>
</gene>
<dbReference type="VEuPathDB" id="AmoebaDB:FDP41_001526"/>
<dbReference type="OMA" id="TTIVVWG"/>
<dbReference type="InterPro" id="IPR036140">
    <property type="entry name" value="PFN_sf"/>
</dbReference>
<name>A0A6A5BME4_NAEFO</name>
<dbReference type="InterPro" id="IPR048278">
    <property type="entry name" value="PFN"/>
</dbReference>
<dbReference type="EMBL" id="VFQX01000027">
    <property type="protein sequence ID" value="KAF0979183.1"/>
    <property type="molecule type" value="Genomic_DNA"/>
</dbReference>
<evidence type="ECO:0008006" key="4">
    <source>
        <dbReference type="Google" id="ProtNLM"/>
    </source>
</evidence>
<feature type="signal peptide" evidence="1">
    <location>
        <begin position="1"/>
        <end position="25"/>
    </location>
</feature>
<dbReference type="GO" id="GO:0003779">
    <property type="term" value="F:actin binding"/>
    <property type="evidence" value="ECO:0007669"/>
    <property type="project" value="InterPro"/>
</dbReference>
<keyword evidence="1" id="KW-0732">Signal</keyword>
<dbReference type="OrthoDB" id="10249556at2759"/>
<protein>
    <recommendedName>
        <fullName evidence="4">Profilin</fullName>
    </recommendedName>
</protein>
<keyword evidence="3" id="KW-1185">Reference proteome</keyword>
<organism evidence="2 3">
    <name type="scientific">Naegleria fowleri</name>
    <name type="common">Brain eating amoeba</name>
    <dbReference type="NCBI Taxonomy" id="5763"/>
    <lineage>
        <taxon>Eukaryota</taxon>
        <taxon>Discoba</taxon>
        <taxon>Heterolobosea</taxon>
        <taxon>Tetramitia</taxon>
        <taxon>Eutetramitia</taxon>
        <taxon>Vahlkampfiidae</taxon>
        <taxon>Naegleria</taxon>
    </lineage>
</organism>
<dbReference type="Gene3D" id="3.30.450.30">
    <property type="entry name" value="Dynein light chain 2a, cytoplasmic"/>
    <property type="match status" value="1"/>
</dbReference>
<sequence>MATLPWTQWVQGALLAPSAASGVEAVLLIGKDGAMWGLAGNWNVSPTEAQSLAALLKGWTEQSAPISPTFAGSKFMGIRCDGTEFVCNGPNKTAAVGVVCPKTVVVAMGKLEQARTISAAIGKAVSAVNEYL</sequence>
<dbReference type="VEuPathDB" id="AmoebaDB:NfTy_053500"/>
<dbReference type="GeneID" id="68108744"/>
<proteinExistence type="predicted"/>
<dbReference type="AlphaFoldDB" id="A0A6A5BME4"/>
<evidence type="ECO:0000256" key="1">
    <source>
        <dbReference type="SAM" id="SignalP"/>
    </source>
</evidence>
<dbReference type="Proteomes" id="UP000444721">
    <property type="component" value="Unassembled WGS sequence"/>
</dbReference>
<accession>A0A6A5BME4</accession>
<reference evidence="2 3" key="1">
    <citation type="journal article" date="2019" name="Sci. Rep.">
        <title>Nanopore sequencing improves the draft genome of the human pathogenic amoeba Naegleria fowleri.</title>
        <authorList>
            <person name="Liechti N."/>
            <person name="Schurch N."/>
            <person name="Bruggmann R."/>
            <person name="Wittwer M."/>
        </authorList>
    </citation>
    <scope>NUCLEOTIDE SEQUENCE [LARGE SCALE GENOMIC DNA]</scope>
    <source>
        <strain evidence="2 3">ATCC 30894</strain>
    </source>
</reference>
<comment type="caution">
    <text evidence="2">The sequence shown here is derived from an EMBL/GenBank/DDBJ whole genome shotgun (WGS) entry which is preliminary data.</text>
</comment>
<dbReference type="SUPFAM" id="SSF55770">
    <property type="entry name" value="Profilin (actin-binding protein)"/>
    <property type="match status" value="1"/>
</dbReference>
<feature type="chain" id="PRO_5025419310" description="Profilin" evidence="1">
    <location>
        <begin position="26"/>
        <end position="132"/>
    </location>
</feature>
<dbReference type="RefSeq" id="XP_044563896.1">
    <property type="nucleotide sequence ID" value="XM_044704620.1"/>
</dbReference>
<evidence type="ECO:0000313" key="2">
    <source>
        <dbReference type="EMBL" id="KAF0979183.1"/>
    </source>
</evidence>
<evidence type="ECO:0000313" key="3">
    <source>
        <dbReference type="Proteomes" id="UP000444721"/>
    </source>
</evidence>
<dbReference type="Pfam" id="PF00235">
    <property type="entry name" value="Profilin"/>
    <property type="match status" value="1"/>
</dbReference>